<protein>
    <submittedName>
        <fullName evidence="5">L-rhamnose operon regulatory protein rhaS</fullName>
    </submittedName>
</protein>
<dbReference type="Pfam" id="PF12833">
    <property type="entry name" value="HTH_18"/>
    <property type="match status" value="1"/>
</dbReference>
<accession>A0A377N5I4</accession>
<proteinExistence type="predicted"/>
<keyword evidence="1" id="KW-0805">Transcription regulation</keyword>
<feature type="domain" description="HTH araC/xylS-type" evidence="4">
    <location>
        <begin position="212"/>
        <end position="310"/>
    </location>
</feature>
<dbReference type="InterPro" id="IPR018060">
    <property type="entry name" value="HTH_AraC"/>
</dbReference>
<dbReference type="Gene3D" id="1.10.10.60">
    <property type="entry name" value="Homeodomain-like"/>
    <property type="match status" value="1"/>
</dbReference>
<evidence type="ECO:0000256" key="1">
    <source>
        <dbReference type="ARBA" id="ARBA00023015"/>
    </source>
</evidence>
<feature type="compositionally biased region" description="Polar residues" evidence="3">
    <location>
        <begin position="1"/>
        <end position="13"/>
    </location>
</feature>
<sequence>MNRQPESSPMSNSHLEDSPTLHKLRQRVTACYAGLDASEVTLKTALPWLSFIRYAEPTDMKKGMLEPAVCIVLQGRKRVLIGQEVTDYGAGSYVLAAIDMLIAGQVTHATGDEPYLGVRIDLNIPEMADLLIDMKVAPPTGQGSSVAAYVAHSDEQLQDAFLRLISMLDNPQELQALGGLVKKEIFYRLITNPKCDAFYHHLLTYYQGKGVSDAVIWIKQNFTKPLRMDELAKQVGMSVSNLHHRFKALTAMSPLQYQKQIRLLEARRLLMAGDLDAATAAFQVGYESPSQFNREYRRSFGAPPLQDIEQLRLVGMVV</sequence>
<dbReference type="GO" id="GO:0003700">
    <property type="term" value="F:DNA-binding transcription factor activity"/>
    <property type="evidence" value="ECO:0007669"/>
    <property type="project" value="InterPro"/>
</dbReference>
<name>A0A377N5I4_9GAMM</name>
<dbReference type="InterPro" id="IPR009594">
    <property type="entry name" value="Tscrpt_reg_HTH_AraC_N"/>
</dbReference>
<dbReference type="GO" id="GO:0043565">
    <property type="term" value="F:sequence-specific DNA binding"/>
    <property type="evidence" value="ECO:0007669"/>
    <property type="project" value="InterPro"/>
</dbReference>
<dbReference type="Pfam" id="PF06719">
    <property type="entry name" value="AraC_N"/>
    <property type="match status" value="1"/>
</dbReference>
<dbReference type="PANTHER" id="PTHR43436:SF1">
    <property type="entry name" value="TRANSCRIPTIONAL REGULATORY PROTEIN"/>
    <property type="match status" value="1"/>
</dbReference>
<dbReference type="Proteomes" id="UP000254304">
    <property type="component" value="Unassembled WGS sequence"/>
</dbReference>
<evidence type="ECO:0000256" key="2">
    <source>
        <dbReference type="ARBA" id="ARBA00023163"/>
    </source>
</evidence>
<dbReference type="SMART" id="SM00342">
    <property type="entry name" value="HTH_ARAC"/>
    <property type="match status" value="1"/>
</dbReference>
<dbReference type="EMBL" id="UGGO01000001">
    <property type="protein sequence ID" value="STQ42801.1"/>
    <property type="molecule type" value="Genomic_DNA"/>
</dbReference>
<organism evidence="5 6">
    <name type="scientific">Ewingella americana</name>
    <dbReference type="NCBI Taxonomy" id="41202"/>
    <lineage>
        <taxon>Bacteria</taxon>
        <taxon>Pseudomonadati</taxon>
        <taxon>Pseudomonadota</taxon>
        <taxon>Gammaproteobacteria</taxon>
        <taxon>Enterobacterales</taxon>
        <taxon>Yersiniaceae</taxon>
        <taxon>Ewingella</taxon>
    </lineage>
</organism>
<keyword evidence="2" id="KW-0804">Transcription</keyword>
<reference evidence="5 6" key="1">
    <citation type="submission" date="2018-06" db="EMBL/GenBank/DDBJ databases">
        <authorList>
            <consortium name="Pathogen Informatics"/>
            <person name="Doyle S."/>
        </authorList>
    </citation>
    <scope>NUCLEOTIDE SEQUENCE [LARGE SCALE GENOMIC DNA]</scope>
    <source>
        <strain evidence="5 6">NCTC12157</strain>
    </source>
</reference>
<dbReference type="InterPro" id="IPR009057">
    <property type="entry name" value="Homeodomain-like_sf"/>
</dbReference>
<evidence type="ECO:0000313" key="6">
    <source>
        <dbReference type="Proteomes" id="UP000254304"/>
    </source>
</evidence>
<dbReference type="SUPFAM" id="SSF46689">
    <property type="entry name" value="Homeodomain-like"/>
    <property type="match status" value="2"/>
</dbReference>
<evidence type="ECO:0000259" key="4">
    <source>
        <dbReference type="PROSITE" id="PS01124"/>
    </source>
</evidence>
<feature type="region of interest" description="Disordered" evidence="3">
    <location>
        <begin position="1"/>
        <end position="20"/>
    </location>
</feature>
<dbReference type="AlphaFoldDB" id="A0A377N5I4"/>
<evidence type="ECO:0000256" key="3">
    <source>
        <dbReference type="SAM" id="MobiDB-lite"/>
    </source>
</evidence>
<dbReference type="PROSITE" id="PS01124">
    <property type="entry name" value="HTH_ARAC_FAMILY_2"/>
    <property type="match status" value="1"/>
</dbReference>
<dbReference type="PANTHER" id="PTHR43436">
    <property type="entry name" value="ARAC-FAMILY TRANSCRIPTIONAL REGULATOR"/>
    <property type="match status" value="1"/>
</dbReference>
<gene>
    <name evidence="5" type="primary">rhaS_1</name>
    <name evidence="5" type="ORF">NCTC12157_00467</name>
</gene>
<evidence type="ECO:0000313" key="5">
    <source>
        <dbReference type="EMBL" id="STQ42801.1"/>
    </source>
</evidence>